<protein>
    <submittedName>
        <fullName evidence="9">Drug/metabolite transporter (DMT)-like permease</fullName>
    </submittedName>
</protein>
<keyword evidence="3" id="KW-1003">Cell membrane</keyword>
<dbReference type="InterPro" id="IPR051258">
    <property type="entry name" value="Diverse_Substrate_Transporter"/>
</dbReference>
<feature type="domain" description="EamA" evidence="8">
    <location>
        <begin position="24"/>
        <end position="165"/>
    </location>
</feature>
<evidence type="ECO:0000256" key="2">
    <source>
        <dbReference type="ARBA" id="ARBA00007362"/>
    </source>
</evidence>
<feature type="transmembrane region" description="Helical" evidence="7">
    <location>
        <begin position="149"/>
        <end position="171"/>
    </location>
</feature>
<name>A0A4R7I1T5_9ACTN</name>
<feature type="transmembrane region" description="Helical" evidence="7">
    <location>
        <begin position="210"/>
        <end position="232"/>
    </location>
</feature>
<feature type="transmembrane region" description="Helical" evidence="7">
    <location>
        <begin position="276"/>
        <end position="293"/>
    </location>
</feature>
<sequence>MATDTTTSTTTTSTAGTSVDPRAAALMVMGMACFGSATPVSRIVGRSFPVWLGSTTRMLVAAAVLAPMVWWRRRRRDEPSLWQTVRTIDAADRWRLTAIGVVGTFAFTAFMLIGMREAPGAVGAIVMATTPAVTAVASVLFLGDHLTKWKTIAIALAVTGVVIVNIFGSTGSDSGDLVVVGSLLVFAAVCCEATYTLVGMQLSADLDPMSLTLLAAVVAIVAFSPLAIWDLIGFDWTEPSTSEWLGALWWGAGTMALGSVLWFMGNRDVSGTTASVFMGVMPVSALVLSYVLLGEPFQWIHVVGMATVLAGLVITSMAGDGHGH</sequence>
<evidence type="ECO:0000256" key="4">
    <source>
        <dbReference type="ARBA" id="ARBA00022692"/>
    </source>
</evidence>
<evidence type="ECO:0000256" key="3">
    <source>
        <dbReference type="ARBA" id="ARBA00022475"/>
    </source>
</evidence>
<reference evidence="9 10" key="1">
    <citation type="submission" date="2019-03" db="EMBL/GenBank/DDBJ databases">
        <title>Sequencing the genomes of 1000 actinobacteria strains.</title>
        <authorList>
            <person name="Klenk H.-P."/>
        </authorList>
    </citation>
    <scope>NUCLEOTIDE SEQUENCE [LARGE SCALE GENOMIC DNA]</scope>
    <source>
        <strain evidence="9 10">DSM 18936</strain>
    </source>
</reference>
<feature type="domain" description="EamA" evidence="8">
    <location>
        <begin position="181"/>
        <end position="316"/>
    </location>
</feature>
<evidence type="ECO:0000256" key="6">
    <source>
        <dbReference type="ARBA" id="ARBA00023136"/>
    </source>
</evidence>
<feature type="transmembrane region" description="Helical" evidence="7">
    <location>
        <begin position="50"/>
        <end position="71"/>
    </location>
</feature>
<evidence type="ECO:0000313" key="9">
    <source>
        <dbReference type="EMBL" id="TDT17537.1"/>
    </source>
</evidence>
<evidence type="ECO:0000256" key="1">
    <source>
        <dbReference type="ARBA" id="ARBA00004651"/>
    </source>
</evidence>
<dbReference type="Gene3D" id="1.10.3730.20">
    <property type="match status" value="2"/>
</dbReference>
<feature type="transmembrane region" description="Helical" evidence="7">
    <location>
        <begin position="177"/>
        <end position="198"/>
    </location>
</feature>
<evidence type="ECO:0000259" key="8">
    <source>
        <dbReference type="Pfam" id="PF00892"/>
    </source>
</evidence>
<organism evidence="9 10">
    <name type="scientific">Ilumatobacter fluminis</name>
    <dbReference type="NCBI Taxonomy" id="467091"/>
    <lineage>
        <taxon>Bacteria</taxon>
        <taxon>Bacillati</taxon>
        <taxon>Actinomycetota</taxon>
        <taxon>Acidimicrobiia</taxon>
        <taxon>Acidimicrobiales</taxon>
        <taxon>Ilumatobacteraceae</taxon>
        <taxon>Ilumatobacter</taxon>
    </lineage>
</organism>
<keyword evidence="10" id="KW-1185">Reference proteome</keyword>
<dbReference type="OrthoDB" id="9807937at2"/>
<feature type="transmembrane region" description="Helical" evidence="7">
    <location>
        <begin position="23"/>
        <end position="44"/>
    </location>
</feature>
<dbReference type="Pfam" id="PF00892">
    <property type="entry name" value="EamA"/>
    <property type="match status" value="2"/>
</dbReference>
<gene>
    <name evidence="9" type="ORF">BDK89_3147</name>
</gene>
<accession>A0A4R7I1T5</accession>
<dbReference type="SUPFAM" id="SSF103481">
    <property type="entry name" value="Multidrug resistance efflux transporter EmrE"/>
    <property type="match status" value="2"/>
</dbReference>
<keyword evidence="4 7" id="KW-0812">Transmembrane</keyword>
<dbReference type="PANTHER" id="PTHR42920">
    <property type="entry name" value="OS03G0707200 PROTEIN-RELATED"/>
    <property type="match status" value="1"/>
</dbReference>
<dbReference type="EMBL" id="SOAU01000001">
    <property type="protein sequence ID" value="TDT17537.1"/>
    <property type="molecule type" value="Genomic_DNA"/>
</dbReference>
<evidence type="ECO:0000256" key="5">
    <source>
        <dbReference type="ARBA" id="ARBA00022989"/>
    </source>
</evidence>
<dbReference type="InterPro" id="IPR000620">
    <property type="entry name" value="EamA_dom"/>
</dbReference>
<proteinExistence type="inferred from homology"/>
<dbReference type="Proteomes" id="UP000294558">
    <property type="component" value="Unassembled WGS sequence"/>
</dbReference>
<feature type="transmembrane region" description="Helical" evidence="7">
    <location>
        <begin position="299"/>
        <end position="319"/>
    </location>
</feature>
<keyword evidence="6 7" id="KW-0472">Membrane</keyword>
<evidence type="ECO:0000313" key="10">
    <source>
        <dbReference type="Proteomes" id="UP000294558"/>
    </source>
</evidence>
<comment type="caution">
    <text evidence="9">The sequence shown here is derived from an EMBL/GenBank/DDBJ whole genome shotgun (WGS) entry which is preliminary data.</text>
</comment>
<dbReference type="GO" id="GO:0005886">
    <property type="term" value="C:plasma membrane"/>
    <property type="evidence" value="ECO:0007669"/>
    <property type="project" value="UniProtKB-SubCell"/>
</dbReference>
<dbReference type="InterPro" id="IPR037185">
    <property type="entry name" value="EmrE-like"/>
</dbReference>
<feature type="transmembrane region" description="Helical" evidence="7">
    <location>
        <begin position="96"/>
        <end position="115"/>
    </location>
</feature>
<dbReference type="RefSeq" id="WP_133869822.1">
    <property type="nucleotide sequence ID" value="NZ_SOAU01000001.1"/>
</dbReference>
<comment type="similarity">
    <text evidence="2">Belongs to the EamA transporter family.</text>
</comment>
<dbReference type="PANTHER" id="PTHR42920:SF5">
    <property type="entry name" value="EAMA DOMAIN-CONTAINING PROTEIN"/>
    <property type="match status" value="1"/>
</dbReference>
<feature type="transmembrane region" description="Helical" evidence="7">
    <location>
        <begin position="244"/>
        <end position="264"/>
    </location>
</feature>
<dbReference type="AlphaFoldDB" id="A0A4R7I1T5"/>
<keyword evidence="5 7" id="KW-1133">Transmembrane helix</keyword>
<feature type="transmembrane region" description="Helical" evidence="7">
    <location>
        <begin position="121"/>
        <end position="142"/>
    </location>
</feature>
<comment type="subcellular location">
    <subcellularLocation>
        <location evidence="1">Cell membrane</location>
        <topology evidence="1">Multi-pass membrane protein</topology>
    </subcellularLocation>
</comment>
<evidence type="ECO:0000256" key="7">
    <source>
        <dbReference type="SAM" id="Phobius"/>
    </source>
</evidence>